<comment type="cofactor">
    <cofactor evidence="9">
        <name>Mg(2+)</name>
        <dbReference type="ChEBI" id="CHEBI:18420"/>
    </cofactor>
</comment>
<keyword evidence="9" id="KW-0819">tRNA processing</keyword>
<dbReference type="PANTHER" id="PTHR11207:SF0">
    <property type="entry name" value="RIBONUCLEASE 3"/>
    <property type="match status" value="1"/>
</dbReference>
<feature type="binding site" evidence="9">
    <location>
        <position position="123"/>
    </location>
    <ligand>
        <name>Mg(2+)</name>
        <dbReference type="ChEBI" id="CHEBI:18420"/>
    </ligand>
</feature>
<dbReference type="SMART" id="SM00535">
    <property type="entry name" value="RIBOc"/>
    <property type="match status" value="1"/>
</dbReference>
<dbReference type="HAMAP" id="MF_00104">
    <property type="entry name" value="RNase_III"/>
    <property type="match status" value="1"/>
</dbReference>
<dbReference type="GO" id="GO:0046872">
    <property type="term" value="F:metal ion binding"/>
    <property type="evidence" value="ECO:0007669"/>
    <property type="project" value="UniProtKB-KW"/>
</dbReference>
<evidence type="ECO:0000256" key="6">
    <source>
        <dbReference type="ARBA" id="ARBA00022759"/>
    </source>
</evidence>
<sequence>MDNFNSKLESILEIKINDIDLYRIAFTHRSYLNENKGYRFQSNERLEFLGDAILQFLSSEYLYKKYPYFPEGKLTNIRAAVVCTESLALASKNLGYGEFLLLSKGEESTGGRDREYILANTFEAVLGAIYMDNDIHCCRKFLEHSLFTAVKEVVDNNLFKDAKSTFQELAQELKGITPNYRVIEDWGPDHDKTFKVGVYLDDKFYGEGLGGSKQDAQQEAAKRALEIWGKI</sequence>
<evidence type="ECO:0000256" key="3">
    <source>
        <dbReference type="ARBA" id="ARBA00022552"/>
    </source>
</evidence>
<dbReference type="Gene3D" id="1.10.1520.10">
    <property type="entry name" value="Ribonuclease III domain"/>
    <property type="match status" value="1"/>
</dbReference>
<dbReference type="PANTHER" id="PTHR11207">
    <property type="entry name" value="RIBONUCLEASE III"/>
    <property type="match status" value="1"/>
</dbReference>
<dbReference type="GO" id="GO:0019843">
    <property type="term" value="F:rRNA binding"/>
    <property type="evidence" value="ECO:0007669"/>
    <property type="project" value="UniProtKB-KW"/>
</dbReference>
<dbReference type="AlphaFoldDB" id="A0A2H0X8C3"/>
<feature type="domain" description="DRBM" evidence="10">
    <location>
        <begin position="161"/>
        <end position="230"/>
    </location>
</feature>
<keyword evidence="3 9" id="KW-0698">rRNA processing</keyword>
<dbReference type="GO" id="GO:0006397">
    <property type="term" value="P:mRNA processing"/>
    <property type="evidence" value="ECO:0007669"/>
    <property type="project" value="UniProtKB-UniRule"/>
</dbReference>
<feature type="domain" description="RNase III" evidence="11">
    <location>
        <begin position="5"/>
        <end position="134"/>
    </location>
</feature>
<keyword evidence="7 9" id="KW-0378">Hydrolase</keyword>
<dbReference type="InterPro" id="IPR011907">
    <property type="entry name" value="RNase_III"/>
</dbReference>
<dbReference type="CDD" id="cd10845">
    <property type="entry name" value="DSRM_RNAse_III_family"/>
    <property type="match status" value="1"/>
</dbReference>
<evidence type="ECO:0000256" key="2">
    <source>
        <dbReference type="ARBA" id="ARBA00010183"/>
    </source>
</evidence>
<dbReference type="GO" id="GO:0008033">
    <property type="term" value="P:tRNA processing"/>
    <property type="evidence" value="ECO:0007669"/>
    <property type="project" value="UniProtKB-KW"/>
</dbReference>
<evidence type="ECO:0000256" key="4">
    <source>
        <dbReference type="ARBA" id="ARBA00022664"/>
    </source>
</evidence>
<comment type="caution">
    <text evidence="12">The sequence shown here is derived from an EMBL/GenBank/DDBJ whole genome shotgun (WGS) entry which is preliminary data.</text>
</comment>
<dbReference type="EMBL" id="PEYW01000006">
    <property type="protein sequence ID" value="PIS21091.1"/>
    <property type="molecule type" value="Genomic_DNA"/>
</dbReference>
<feature type="active site" evidence="9">
    <location>
        <position position="51"/>
    </location>
</feature>
<dbReference type="PROSITE" id="PS50142">
    <property type="entry name" value="RNASE_3_2"/>
    <property type="match status" value="1"/>
</dbReference>
<dbReference type="GO" id="GO:0004525">
    <property type="term" value="F:ribonuclease III activity"/>
    <property type="evidence" value="ECO:0007669"/>
    <property type="project" value="UniProtKB-UniRule"/>
</dbReference>
<evidence type="ECO:0000256" key="8">
    <source>
        <dbReference type="ARBA" id="ARBA00022884"/>
    </source>
</evidence>
<keyword evidence="9" id="KW-0699">rRNA-binding</keyword>
<evidence type="ECO:0000259" key="11">
    <source>
        <dbReference type="PROSITE" id="PS50142"/>
    </source>
</evidence>
<dbReference type="InterPro" id="IPR036389">
    <property type="entry name" value="RNase_III_sf"/>
</dbReference>
<evidence type="ECO:0000256" key="7">
    <source>
        <dbReference type="ARBA" id="ARBA00022801"/>
    </source>
</evidence>
<gene>
    <name evidence="9 12" type="primary">rnc</name>
    <name evidence="12" type="ORF">COT52_00485</name>
</gene>
<dbReference type="Gene3D" id="3.30.160.20">
    <property type="match status" value="1"/>
</dbReference>
<dbReference type="SUPFAM" id="SSF69065">
    <property type="entry name" value="RNase III domain-like"/>
    <property type="match status" value="1"/>
</dbReference>
<comment type="subunit">
    <text evidence="9">Homodimer.</text>
</comment>
<dbReference type="PROSITE" id="PS00517">
    <property type="entry name" value="RNASE_3_1"/>
    <property type="match status" value="1"/>
</dbReference>
<comment type="catalytic activity">
    <reaction evidence="1 9">
        <text>Endonucleolytic cleavage to 5'-phosphomonoester.</text>
        <dbReference type="EC" id="3.1.26.3"/>
    </reaction>
</comment>
<dbReference type="SMART" id="SM00358">
    <property type="entry name" value="DSRM"/>
    <property type="match status" value="1"/>
</dbReference>
<comment type="similarity">
    <text evidence="2">Belongs to the ribonuclease III family.</text>
</comment>
<keyword evidence="4 9" id="KW-0507">mRNA processing</keyword>
<dbReference type="EC" id="3.1.26.3" evidence="9"/>
<dbReference type="Pfam" id="PF00035">
    <property type="entry name" value="dsrm"/>
    <property type="match status" value="1"/>
</dbReference>
<evidence type="ECO:0000259" key="10">
    <source>
        <dbReference type="PROSITE" id="PS50137"/>
    </source>
</evidence>
<evidence type="ECO:0000256" key="9">
    <source>
        <dbReference type="HAMAP-Rule" id="MF_00104"/>
    </source>
</evidence>
<dbReference type="GO" id="GO:0003725">
    <property type="term" value="F:double-stranded RNA binding"/>
    <property type="evidence" value="ECO:0007669"/>
    <property type="project" value="TreeGrafter"/>
</dbReference>
<feature type="active site" evidence="9">
    <location>
        <position position="123"/>
    </location>
</feature>
<keyword evidence="9" id="KW-0963">Cytoplasm</keyword>
<keyword evidence="6 9" id="KW-0255">Endonuclease</keyword>
<comment type="subcellular location">
    <subcellularLocation>
        <location evidence="9">Cytoplasm</location>
    </subcellularLocation>
</comment>
<evidence type="ECO:0000256" key="1">
    <source>
        <dbReference type="ARBA" id="ARBA00000109"/>
    </source>
</evidence>
<dbReference type="GO" id="GO:0006364">
    <property type="term" value="P:rRNA processing"/>
    <property type="evidence" value="ECO:0007669"/>
    <property type="project" value="UniProtKB-UniRule"/>
</dbReference>
<feature type="binding site" evidence="9">
    <location>
        <position position="120"/>
    </location>
    <ligand>
        <name>Mg(2+)</name>
        <dbReference type="ChEBI" id="CHEBI:18420"/>
    </ligand>
</feature>
<organism evidence="12 13">
    <name type="scientific">candidate division WWE3 bacterium CG08_land_8_20_14_0_20_43_13</name>
    <dbReference type="NCBI Taxonomy" id="1975087"/>
    <lineage>
        <taxon>Bacteria</taxon>
        <taxon>Katanobacteria</taxon>
    </lineage>
</organism>
<dbReference type="PROSITE" id="PS50137">
    <property type="entry name" value="DS_RBD"/>
    <property type="match status" value="1"/>
</dbReference>
<dbReference type="FunFam" id="1.10.1520.10:FF:000001">
    <property type="entry name" value="Ribonuclease 3"/>
    <property type="match status" value="1"/>
</dbReference>
<accession>A0A2H0X8C3</accession>
<dbReference type="InterPro" id="IPR014720">
    <property type="entry name" value="dsRBD_dom"/>
</dbReference>
<dbReference type="CDD" id="cd00593">
    <property type="entry name" value="RIBOc"/>
    <property type="match status" value="1"/>
</dbReference>
<keyword evidence="9" id="KW-0479">Metal-binding</keyword>
<comment type="function">
    <text evidence="9">Digests double-stranded RNA. Involved in the processing of primary rRNA transcript to yield the immediate precursors to the large and small rRNAs (23S and 16S). Processes some mRNAs, and tRNAs when they are encoded in the rRNA operon. Processes pre-crRNA and tracrRNA of type II CRISPR loci if present in the organism.</text>
</comment>
<proteinExistence type="inferred from homology"/>
<dbReference type="GO" id="GO:0010468">
    <property type="term" value="P:regulation of gene expression"/>
    <property type="evidence" value="ECO:0007669"/>
    <property type="project" value="TreeGrafter"/>
</dbReference>
<protein>
    <recommendedName>
        <fullName evidence="9">Ribonuclease 3</fullName>
        <ecNumber evidence="9">3.1.26.3</ecNumber>
    </recommendedName>
    <alternativeName>
        <fullName evidence="9">Ribonuclease III</fullName>
        <shortName evidence="9">RNase III</shortName>
    </alternativeName>
</protein>
<reference evidence="13" key="1">
    <citation type="submission" date="2017-09" db="EMBL/GenBank/DDBJ databases">
        <title>Depth-based differentiation of microbial function through sediment-hosted aquifers and enrichment of novel symbionts in the deep terrestrial subsurface.</title>
        <authorList>
            <person name="Probst A.J."/>
            <person name="Ladd B."/>
            <person name="Jarett J.K."/>
            <person name="Geller-Mcgrath D.E."/>
            <person name="Sieber C.M.K."/>
            <person name="Emerson J.B."/>
            <person name="Anantharaman K."/>
            <person name="Thomas B.C."/>
            <person name="Malmstrom R."/>
            <person name="Stieglmeier M."/>
            <person name="Klingl A."/>
            <person name="Woyke T."/>
            <person name="Ryan C.M."/>
            <person name="Banfield J.F."/>
        </authorList>
    </citation>
    <scope>NUCLEOTIDE SEQUENCE [LARGE SCALE GENOMIC DNA]</scope>
</reference>
<evidence type="ECO:0000256" key="5">
    <source>
        <dbReference type="ARBA" id="ARBA00022722"/>
    </source>
</evidence>
<dbReference type="InterPro" id="IPR000999">
    <property type="entry name" value="RNase_III_dom"/>
</dbReference>
<dbReference type="Proteomes" id="UP000231414">
    <property type="component" value="Unassembled WGS sequence"/>
</dbReference>
<keyword evidence="8 9" id="KW-0694">RNA-binding</keyword>
<dbReference type="NCBIfam" id="TIGR02191">
    <property type="entry name" value="RNaseIII"/>
    <property type="match status" value="1"/>
</dbReference>
<name>A0A2H0X8C3_UNCKA</name>
<keyword evidence="5 9" id="KW-0540">Nuclease</keyword>
<evidence type="ECO:0000313" key="12">
    <source>
        <dbReference type="EMBL" id="PIS21091.1"/>
    </source>
</evidence>
<evidence type="ECO:0000313" key="13">
    <source>
        <dbReference type="Proteomes" id="UP000231414"/>
    </source>
</evidence>
<keyword evidence="9" id="KW-0460">Magnesium</keyword>
<dbReference type="Pfam" id="PF14622">
    <property type="entry name" value="Ribonucleas_3_3"/>
    <property type="match status" value="1"/>
</dbReference>
<feature type="binding site" evidence="9">
    <location>
        <position position="47"/>
    </location>
    <ligand>
        <name>Mg(2+)</name>
        <dbReference type="ChEBI" id="CHEBI:18420"/>
    </ligand>
</feature>
<dbReference type="GO" id="GO:0005737">
    <property type="term" value="C:cytoplasm"/>
    <property type="evidence" value="ECO:0007669"/>
    <property type="project" value="UniProtKB-SubCell"/>
</dbReference>
<dbReference type="SUPFAM" id="SSF54768">
    <property type="entry name" value="dsRNA-binding domain-like"/>
    <property type="match status" value="1"/>
</dbReference>